<comment type="caution">
    <text evidence="2">The sequence shown here is derived from an EMBL/GenBank/DDBJ whole genome shotgun (WGS) entry which is preliminary data.</text>
</comment>
<dbReference type="Proteomes" id="UP001168821">
    <property type="component" value="Unassembled WGS sequence"/>
</dbReference>
<dbReference type="SUPFAM" id="SSF81301">
    <property type="entry name" value="Nucleotidyltransferase"/>
    <property type="match status" value="1"/>
</dbReference>
<gene>
    <name evidence="3" type="ORF">Zmor_001743</name>
    <name evidence="2" type="ORF">Zmor_026034</name>
</gene>
<reference evidence="2" key="1">
    <citation type="journal article" date="2023" name="G3 (Bethesda)">
        <title>Whole genome assemblies of Zophobas morio and Tenebrio molitor.</title>
        <authorList>
            <person name="Kaur S."/>
            <person name="Stinson S.A."/>
            <person name="diCenzo G.C."/>
        </authorList>
    </citation>
    <scope>NUCLEOTIDE SEQUENCE</scope>
    <source>
        <strain evidence="2">QUZm001</strain>
    </source>
</reference>
<proteinExistence type="predicted"/>
<evidence type="ECO:0000259" key="1">
    <source>
        <dbReference type="Pfam" id="PF22600"/>
    </source>
</evidence>
<dbReference type="Pfam" id="PF22600">
    <property type="entry name" value="MTPAP-like_central"/>
    <property type="match status" value="1"/>
</dbReference>
<evidence type="ECO:0000313" key="3">
    <source>
        <dbReference type="EMBL" id="KAJ3666290.1"/>
    </source>
</evidence>
<dbReference type="EMBL" id="JALNTZ010000008">
    <property type="protein sequence ID" value="KAJ3643315.1"/>
    <property type="molecule type" value="Genomic_DNA"/>
</dbReference>
<dbReference type="Gene3D" id="3.30.460.10">
    <property type="entry name" value="Beta Polymerase, domain 2"/>
    <property type="match status" value="1"/>
</dbReference>
<accession>A0AA38HSS4</accession>
<sequence length="327" mass="37382">MASGVHTVSPQNSINLINEALGYDGLPKKEFSLHNFVNFEETQECPLFRESPDVYGYVNDSSGVEMNISLNLPALAPQTVITCSNNNTSITSCETTTTCMRICPHGYDSDESSISYSSRETSESKETKFQCSMTEKNTAKDQSESYLRSCVFQPNLYQPNNYYQKSSKYYFRGGQRTKFLKNSEEIERKANGLMRRFKSRAHKMKINSLPQILFNGGPWDSLNQAVWDVFINKIQRAETYINKLNFWKEVFLFFKVCLNNCGLYLVGSTMSGFALEGSDIDICFLIKPYSHEPRIDSLHHLNYLQQGLLKSGMSDIYSLYTKLRALH</sequence>
<evidence type="ECO:0000313" key="2">
    <source>
        <dbReference type="EMBL" id="KAJ3643315.1"/>
    </source>
</evidence>
<protein>
    <recommendedName>
        <fullName evidence="1">Poly(A) RNA polymerase mitochondrial-like central palm domain-containing protein</fullName>
    </recommendedName>
</protein>
<organism evidence="2 4">
    <name type="scientific">Zophobas morio</name>
    <dbReference type="NCBI Taxonomy" id="2755281"/>
    <lineage>
        <taxon>Eukaryota</taxon>
        <taxon>Metazoa</taxon>
        <taxon>Ecdysozoa</taxon>
        <taxon>Arthropoda</taxon>
        <taxon>Hexapoda</taxon>
        <taxon>Insecta</taxon>
        <taxon>Pterygota</taxon>
        <taxon>Neoptera</taxon>
        <taxon>Endopterygota</taxon>
        <taxon>Coleoptera</taxon>
        <taxon>Polyphaga</taxon>
        <taxon>Cucujiformia</taxon>
        <taxon>Tenebrionidae</taxon>
        <taxon>Zophobas</taxon>
    </lineage>
</organism>
<dbReference type="InterPro" id="IPR043519">
    <property type="entry name" value="NT_sf"/>
</dbReference>
<dbReference type="AlphaFoldDB" id="A0AA38HSS4"/>
<evidence type="ECO:0000313" key="4">
    <source>
        <dbReference type="Proteomes" id="UP001168821"/>
    </source>
</evidence>
<dbReference type="InterPro" id="IPR054708">
    <property type="entry name" value="MTPAP-like_central"/>
</dbReference>
<feature type="domain" description="Poly(A) RNA polymerase mitochondrial-like central palm" evidence="1">
    <location>
        <begin position="222"/>
        <end position="315"/>
    </location>
</feature>
<dbReference type="EMBL" id="JALNTZ010000001">
    <property type="protein sequence ID" value="KAJ3666290.1"/>
    <property type="molecule type" value="Genomic_DNA"/>
</dbReference>
<keyword evidence="4" id="KW-1185">Reference proteome</keyword>
<name>A0AA38HSS4_9CUCU</name>